<comment type="caution">
    <text evidence="1">The sequence shown here is derived from an EMBL/GenBank/DDBJ whole genome shotgun (WGS) entry which is preliminary data.</text>
</comment>
<protein>
    <submittedName>
        <fullName evidence="1">Uncharacterized protein</fullName>
    </submittedName>
</protein>
<organism evidence="1 2">
    <name type="scientific">Pseudaminobacter soli</name>
    <name type="common">ex Li et al. 2025</name>
    <dbReference type="NCBI Taxonomy" id="1295366"/>
    <lineage>
        <taxon>Bacteria</taxon>
        <taxon>Pseudomonadati</taxon>
        <taxon>Pseudomonadota</taxon>
        <taxon>Alphaproteobacteria</taxon>
        <taxon>Hyphomicrobiales</taxon>
        <taxon>Phyllobacteriaceae</taxon>
        <taxon>Pseudaminobacter</taxon>
    </lineage>
</organism>
<dbReference type="EMBL" id="PXYL01000006">
    <property type="protein sequence ID" value="PSJ60388.1"/>
    <property type="molecule type" value="Genomic_DNA"/>
</dbReference>
<name>A0A2P7SD24_9HYPH</name>
<reference evidence="1 2" key="1">
    <citation type="submission" date="2018-03" db="EMBL/GenBank/DDBJ databases">
        <title>The draft genome of Mesorhizobium soli JCM 19897.</title>
        <authorList>
            <person name="Li L."/>
            <person name="Liu L."/>
            <person name="Liang L."/>
            <person name="Wang T."/>
            <person name="Zhang X."/>
        </authorList>
    </citation>
    <scope>NUCLEOTIDE SEQUENCE [LARGE SCALE GENOMIC DNA]</scope>
    <source>
        <strain evidence="1 2">JCM 19897</strain>
    </source>
</reference>
<dbReference type="Proteomes" id="UP000240653">
    <property type="component" value="Unassembled WGS sequence"/>
</dbReference>
<evidence type="ECO:0000313" key="2">
    <source>
        <dbReference type="Proteomes" id="UP000240653"/>
    </source>
</evidence>
<accession>A0A2P7SD24</accession>
<sequence length="93" mass="9716">MTVRVLALEQCRGRNSAQFALIAGGLAPVSGATQTESLNVMVTRVRCRLFASAKRVPRSGARGTGRDAAIKGDQAACRFTNASPSDSVGSEHP</sequence>
<keyword evidence="2" id="KW-1185">Reference proteome</keyword>
<evidence type="ECO:0000313" key="1">
    <source>
        <dbReference type="EMBL" id="PSJ60388.1"/>
    </source>
</evidence>
<dbReference type="AlphaFoldDB" id="A0A2P7SD24"/>
<gene>
    <name evidence="1" type="ORF">C7I85_14695</name>
</gene>
<proteinExistence type="predicted"/>